<dbReference type="RefSeq" id="WP_191712799.1">
    <property type="nucleotide sequence ID" value="NZ_JACSPX010000001.1"/>
</dbReference>
<accession>A0ABR8W5T2</accession>
<sequence>MPDVRIDFDVLETTRRTLVDIGDVLTSATDAVSDIPSAAVAQSDLRDRLHEMGDFWGSSLRKLSTFATEAGAGLEGVVDAFRSLDEQIADSLKEEG</sequence>
<evidence type="ECO:0008006" key="3">
    <source>
        <dbReference type="Google" id="ProtNLM"/>
    </source>
</evidence>
<evidence type="ECO:0000313" key="1">
    <source>
        <dbReference type="EMBL" id="MBD8012378.1"/>
    </source>
</evidence>
<reference evidence="1 2" key="1">
    <citation type="submission" date="2020-08" db="EMBL/GenBank/DDBJ databases">
        <title>A Genomic Blueprint of the Chicken Gut Microbiome.</title>
        <authorList>
            <person name="Gilroy R."/>
            <person name="Ravi A."/>
            <person name="Getino M."/>
            <person name="Pursley I."/>
            <person name="Horton D.L."/>
            <person name="Alikhan N.-F."/>
            <person name="Baker D."/>
            <person name="Gharbi K."/>
            <person name="Hall N."/>
            <person name="Watson M."/>
            <person name="Adriaenssens E.M."/>
            <person name="Foster-Nyarko E."/>
            <person name="Jarju S."/>
            <person name="Secka A."/>
            <person name="Antonio M."/>
            <person name="Oren A."/>
            <person name="Chaudhuri R."/>
            <person name="La Ragione R.M."/>
            <person name="Hildebrand F."/>
            <person name="Pallen M.J."/>
        </authorList>
    </citation>
    <scope>NUCLEOTIDE SEQUENCE [LARGE SCALE GENOMIC DNA]</scope>
    <source>
        <strain evidence="1 2">Re1</strain>
    </source>
</reference>
<evidence type="ECO:0000313" key="2">
    <source>
        <dbReference type="Proteomes" id="UP000611521"/>
    </source>
</evidence>
<gene>
    <name evidence="1" type="ORF">H9633_08690</name>
</gene>
<dbReference type="EMBL" id="JACSPX010000001">
    <property type="protein sequence ID" value="MBD8012378.1"/>
    <property type="molecule type" value="Genomic_DNA"/>
</dbReference>
<name>A0ABR8W5T2_9MICO</name>
<comment type="caution">
    <text evidence="1">The sequence shown here is derived from an EMBL/GenBank/DDBJ whole genome shotgun (WGS) entry which is preliminary data.</text>
</comment>
<dbReference type="Proteomes" id="UP000611521">
    <property type="component" value="Unassembled WGS sequence"/>
</dbReference>
<keyword evidence="2" id="KW-1185">Reference proteome</keyword>
<protein>
    <recommendedName>
        <fullName evidence="3">Excreted virulence factor EspC, type VII ESX diderm</fullName>
    </recommendedName>
</protein>
<organism evidence="1 2">
    <name type="scientific">Microbacterium commune</name>
    <dbReference type="NCBI Taxonomy" id="2762219"/>
    <lineage>
        <taxon>Bacteria</taxon>
        <taxon>Bacillati</taxon>
        <taxon>Actinomycetota</taxon>
        <taxon>Actinomycetes</taxon>
        <taxon>Micrococcales</taxon>
        <taxon>Microbacteriaceae</taxon>
        <taxon>Microbacterium</taxon>
    </lineage>
</organism>
<proteinExistence type="predicted"/>